<proteinExistence type="predicted"/>
<dbReference type="RefSeq" id="WP_305005704.1">
    <property type="nucleotide sequence ID" value="NZ_JAUQSY010000003.1"/>
</dbReference>
<comment type="caution">
    <text evidence="2">The sequence shown here is derived from an EMBL/GenBank/DDBJ whole genome shotgun (WGS) entry which is preliminary data.</text>
</comment>
<organism evidence="2 3">
    <name type="scientific">Hymenobacter aranciens</name>
    <dbReference type="NCBI Taxonomy" id="3063996"/>
    <lineage>
        <taxon>Bacteria</taxon>
        <taxon>Pseudomonadati</taxon>
        <taxon>Bacteroidota</taxon>
        <taxon>Cytophagia</taxon>
        <taxon>Cytophagales</taxon>
        <taxon>Hymenobacteraceae</taxon>
        <taxon>Hymenobacter</taxon>
    </lineage>
</organism>
<evidence type="ECO:0000313" key="3">
    <source>
        <dbReference type="Proteomes" id="UP001176429"/>
    </source>
</evidence>
<keyword evidence="3" id="KW-1185">Reference proteome</keyword>
<accession>A0ABT9BCG3</accession>
<dbReference type="EMBL" id="JAUQSY010000003">
    <property type="protein sequence ID" value="MDO7874391.1"/>
    <property type="molecule type" value="Genomic_DNA"/>
</dbReference>
<reference evidence="2" key="1">
    <citation type="submission" date="2023-07" db="EMBL/GenBank/DDBJ databases">
        <authorList>
            <person name="Kim M.K."/>
        </authorList>
    </citation>
    <scope>NUCLEOTIDE SEQUENCE</scope>
    <source>
        <strain evidence="2">ASUV-10-1</strain>
    </source>
</reference>
<evidence type="ECO:0008006" key="4">
    <source>
        <dbReference type="Google" id="ProtNLM"/>
    </source>
</evidence>
<name>A0ABT9BCG3_9BACT</name>
<evidence type="ECO:0000256" key="1">
    <source>
        <dbReference type="SAM" id="MobiDB-lite"/>
    </source>
</evidence>
<evidence type="ECO:0000313" key="2">
    <source>
        <dbReference type="EMBL" id="MDO7874391.1"/>
    </source>
</evidence>
<dbReference type="Proteomes" id="UP001176429">
    <property type="component" value="Unassembled WGS sequence"/>
</dbReference>
<sequence length="98" mass="10477">MLQPAAEGGRLGSGAGEGGAAGTWQTQLRLNLRPVADSLVQRYGRTHVEAIDLPAPVEVRARTGRLQLRLFLSSLTRQEGGAEMNYSYTADGLLEIAP</sequence>
<feature type="compositionally biased region" description="Gly residues" evidence="1">
    <location>
        <begin position="9"/>
        <end position="20"/>
    </location>
</feature>
<gene>
    <name evidence="2" type="ORF">Q5H93_06575</name>
</gene>
<protein>
    <recommendedName>
        <fullName evidence="4">DUF4138 domain-containing protein</fullName>
    </recommendedName>
</protein>
<feature type="region of interest" description="Disordered" evidence="1">
    <location>
        <begin position="1"/>
        <end position="20"/>
    </location>
</feature>